<keyword evidence="3" id="KW-0677">Repeat</keyword>
<evidence type="ECO:0000313" key="10">
    <source>
        <dbReference type="EMBL" id="CAL1142812.1"/>
    </source>
</evidence>
<evidence type="ECO:0000256" key="2">
    <source>
        <dbReference type="ARBA" id="ARBA00022723"/>
    </source>
</evidence>
<dbReference type="SMART" id="SM00355">
    <property type="entry name" value="ZnF_C2H2"/>
    <property type="match status" value="4"/>
</dbReference>
<feature type="domain" description="C2H2-type" evidence="8">
    <location>
        <begin position="295"/>
        <end position="316"/>
    </location>
</feature>
<sequence>MHIQVQMHNRNLDLVGCYQYTQAHHASRMQDRTHWWNQLDSLLHGLAHRNVLALTGDFNCNLVPSPTHSGPDQYRWRGHMTAGAAHQDAGHFTSLLRMHGLTALNTWDPGMPFTAEELEREISRIPAGKAVARPQWTAQCINVYADDCHMGDVFQSTTELTSLLDNINKTLMLLRQFDLTINPNKCTAMLAIGGPDAIIATAVTDVPNLAVLQAGPDACWRPTTQAFATDRLLTSTMFAPKMDPAVRGTAILTDADLSNMLSQEWGHRVLTIVGSRNWHRMKKETAACSYLAQRCCLCDQFLGRTQELHRHLKLHHPEFWNHVQEKGHQLMNLHGEDPPCPYCGALFKAAHQCPVWCQLAMLLIYGGGISAGTTHVPAILRCEICLESFTTSELLHEHLIQEHRLKSQSYNPARDSLEGEPVCAHCLAMYDNMESLRSHVNQGRCPKFNPALPTEVIDIQPQWVDAMCHGKIADVLRDAHVRLQLTLRCQNCSSRYTRPADLSGHLQSAHSSLWSEAQVLTGIMTSLIYSEAGCTCNPSITAPRAGHICLPLRQLSMQYMRMQGAVLFPHQPTDEELVQLFSENLPRESRFLLERTLTAGTLTDFWTHATHLELLRDTCTLCGAHLHPADLVLHMYEAHQCGLPIVKFLKQQLVPKFAAANHDPPRCFACKQVYTIASADADMTDDALTSAAQVHFPKLHMADMNMPEPEETNQQVWTAFQAIGALLDDSLQLEPNAAGPKRQRKEEPTKAKGNPQTKQLKEKIDVAHALSLMAKLTLRLDRELQQLKREDTFIFFFGHKGPNSSLSHLVKATDDWVNNRQSKSQMTTMPLRQHLMQVVFNTLLTRLTKLGETKDGSEVQQAAISNLILLPDKTCPYLEWDMSQKQLKVSQRPPLSLTRLHQLCQDMLEALTDVHLVTAFHALPTSNQEVAPWKLTLSLRADAPWQTMQVLSHSAIWLLMATSLKPHGQTQSPLAQSLQQAMGLTRSPKGRGKGKTKTVMPKQE</sequence>
<feature type="region of interest" description="Disordered" evidence="7">
    <location>
        <begin position="737"/>
        <end position="759"/>
    </location>
</feature>
<keyword evidence="4" id="KW-0863">Zinc-finger</keyword>
<evidence type="ECO:0000256" key="7">
    <source>
        <dbReference type="SAM" id="MobiDB-lite"/>
    </source>
</evidence>
<dbReference type="InterPro" id="IPR013087">
    <property type="entry name" value="Znf_C2H2_type"/>
</dbReference>
<evidence type="ECO:0000256" key="3">
    <source>
        <dbReference type="ARBA" id="ARBA00022737"/>
    </source>
</evidence>
<evidence type="ECO:0000256" key="5">
    <source>
        <dbReference type="ARBA" id="ARBA00022833"/>
    </source>
</evidence>
<dbReference type="EMBL" id="CAMXCT020001369">
    <property type="protein sequence ID" value="CAL1142812.1"/>
    <property type="molecule type" value="Genomic_DNA"/>
</dbReference>
<evidence type="ECO:0000313" key="9">
    <source>
        <dbReference type="EMBL" id="CAI3989437.1"/>
    </source>
</evidence>
<proteinExistence type="predicted"/>
<protein>
    <submittedName>
        <fullName evidence="11">Pentatricopeptide repeat-containing protein, chloroplastic</fullName>
    </submittedName>
</protein>
<gene>
    <name evidence="9" type="ORF">C1SCF055_LOCUS16513</name>
</gene>
<dbReference type="InterPro" id="IPR050888">
    <property type="entry name" value="ZnF_C2H2-type_TF"/>
</dbReference>
<dbReference type="GO" id="GO:0005634">
    <property type="term" value="C:nucleus"/>
    <property type="evidence" value="ECO:0007669"/>
    <property type="project" value="UniProtKB-SubCell"/>
</dbReference>
<comment type="caution">
    <text evidence="9">The sequence shown here is derived from an EMBL/GenBank/DDBJ whole genome shotgun (WGS) entry which is preliminary data.</text>
</comment>
<dbReference type="GO" id="GO:0008270">
    <property type="term" value="F:zinc ion binding"/>
    <property type="evidence" value="ECO:0007669"/>
    <property type="project" value="UniProtKB-KW"/>
</dbReference>
<dbReference type="EMBL" id="CAMXCT030001369">
    <property type="protein sequence ID" value="CAL4776749.1"/>
    <property type="molecule type" value="Genomic_DNA"/>
</dbReference>
<name>A0A9P1FX43_9DINO</name>
<dbReference type="PANTHER" id="PTHR24406">
    <property type="entry name" value="TRANSCRIPTIONAL REPRESSOR CTCFL-RELATED"/>
    <property type="match status" value="1"/>
</dbReference>
<evidence type="ECO:0000313" key="11">
    <source>
        <dbReference type="EMBL" id="CAL4776749.1"/>
    </source>
</evidence>
<keyword evidence="5" id="KW-0862">Zinc</keyword>
<evidence type="ECO:0000256" key="6">
    <source>
        <dbReference type="ARBA" id="ARBA00023242"/>
    </source>
</evidence>
<accession>A0A9P1FX43</accession>
<evidence type="ECO:0000313" key="12">
    <source>
        <dbReference type="Proteomes" id="UP001152797"/>
    </source>
</evidence>
<feature type="domain" description="C2H2-type" evidence="8">
    <location>
        <begin position="489"/>
        <end position="510"/>
    </location>
</feature>
<reference evidence="9" key="1">
    <citation type="submission" date="2022-10" db="EMBL/GenBank/DDBJ databases">
        <authorList>
            <person name="Chen Y."/>
            <person name="Dougan E. K."/>
            <person name="Chan C."/>
            <person name="Rhodes N."/>
            <person name="Thang M."/>
        </authorList>
    </citation>
    <scope>NUCLEOTIDE SEQUENCE</scope>
</reference>
<dbReference type="InterPro" id="IPR036691">
    <property type="entry name" value="Endo/exonu/phosph_ase_sf"/>
</dbReference>
<reference evidence="10" key="2">
    <citation type="submission" date="2024-04" db="EMBL/GenBank/DDBJ databases">
        <authorList>
            <person name="Chen Y."/>
            <person name="Shah S."/>
            <person name="Dougan E. K."/>
            <person name="Thang M."/>
            <person name="Chan C."/>
        </authorList>
    </citation>
    <scope>NUCLEOTIDE SEQUENCE [LARGE SCALE GENOMIC DNA]</scope>
</reference>
<organism evidence="9">
    <name type="scientific">Cladocopium goreaui</name>
    <dbReference type="NCBI Taxonomy" id="2562237"/>
    <lineage>
        <taxon>Eukaryota</taxon>
        <taxon>Sar</taxon>
        <taxon>Alveolata</taxon>
        <taxon>Dinophyceae</taxon>
        <taxon>Suessiales</taxon>
        <taxon>Symbiodiniaceae</taxon>
        <taxon>Cladocopium</taxon>
    </lineage>
</organism>
<keyword evidence="6" id="KW-0539">Nucleus</keyword>
<dbReference type="EMBL" id="CAMXCT010001369">
    <property type="protein sequence ID" value="CAI3989437.1"/>
    <property type="molecule type" value="Genomic_DNA"/>
</dbReference>
<feature type="compositionally biased region" description="Polar residues" evidence="7">
    <location>
        <begin position="969"/>
        <end position="982"/>
    </location>
</feature>
<dbReference type="AlphaFoldDB" id="A0A9P1FX43"/>
<evidence type="ECO:0000256" key="4">
    <source>
        <dbReference type="ARBA" id="ARBA00022771"/>
    </source>
</evidence>
<dbReference type="PROSITE" id="PS00028">
    <property type="entry name" value="ZINC_FINGER_C2H2_1"/>
    <property type="match status" value="3"/>
</dbReference>
<dbReference type="SUPFAM" id="SSF56219">
    <property type="entry name" value="DNase I-like"/>
    <property type="match status" value="1"/>
</dbReference>
<dbReference type="OrthoDB" id="8063258at2759"/>
<evidence type="ECO:0000259" key="8">
    <source>
        <dbReference type="PROSITE" id="PS00028"/>
    </source>
</evidence>
<feature type="domain" description="C2H2-type" evidence="8">
    <location>
        <begin position="382"/>
        <end position="403"/>
    </location>
</feature>
<evidence type="ECO:0000256" key="1">
    <source>
        <dbReference type="ARBA" id="ARBA00004123"/>
    </source>
</evidence>
<keyword evidence="2" id="KW-0479">Metal-binding</keyword>
<feature type="region of interest" description="Disordered" evidence="7">
    <location>
        <begin position="969"/>
        <end position="1004"/>
    </location>
</feature>
<dbReference type="Proteomes" id="UP001152797">
    <property type="component" value="Unassembled WGS sequence"/>
</dbReference>
<comment type="subcellular location">
    <subcellularLocation>
        <location evidence="1">Nucleus</location>
    </subcellularLocation>
</comment>
<keyword evidence="12" id="KW-1185">Reference proteome</keyword>